<evidence type="ECO:0000313" key="2">
    <source>
        <dbReference type="Proteomes" id="UP001230649"/>
    </source>
</evidence>
<gene>
    <name evidence="1" type="ORF">QFC20_005293</name>
</gene>
<proteinExistence type="predicted"/>
<dbReference type="Proteomes" id="UP001230649">
    <property type="component" value="Unassembled WGS sequence"/>
</dbReference>
<organism evidence="1 2">
    <name type="scientific">Naganishia adeliensis</name>
    <dbReference type="NCBI Taxonomy" id="92952"/>
    <lineage>
        <taxon>Eukaryota</taxon>
        <taxon>Fungi</taxon>
        <taxon>Dikarya</taxon>
        <taxon>Basidiomycota</taxon>
        <taxon>Agaricomycotina</taxon>
        <taxon>Tremellomycetes</taxon>
        <taxon>Filobasidiales</taxon>
        <taxon>Filobasidiaceae</taxon>
        <taxon>Naganishia</taxon>
    </lineage>
</organism>
<name>A0ACC2VPS2_9TREE</name>
<reference evidence="1" key="1">
    <citation type="submission" date="2023-04" db="EMBL/GenBank/DDBJ databases">
        <title>Draft Genome sequencing of Naganishia species isolated from polar environments using Oxford Nanopore Technology.</title>
        <authorList>
            <person name="Leo P."/>
            <person name="Venkateswaran K."/>
        </authorList>
    </citation>
    <scope>NUCLEOTIDE SEQUENCE</scope>
    <source>
        <strain evidence="1">MNA-CCFEE 5262</strain>
    </source>
</reference>
<protein>
    <submittedName>
        <fullName evidence="1">Uncharacterized protein</fullName>
    </submittedName>
</protein>
<evidence type="ECO:0000313" key="1">
    <source>
        <dbReference type="EMBL" id="KAJ9101009.1"/>
    </source>
</evidence>
<accession>A0ACC2VPS2</accession>
<dbReference type="EMBL" id="JASBWS010000071">
    <property type="protein sequence ID" value="KAJ9101009.1"/>
    <property type="molecule type" value="Genomic_DNA"/>
</dbReference>
<sequence>MISLCDSLLTPLTVSSTEWPQNYRSPTRSRWTANAGYAFTTPPRSHHLKRPHQPYNQRLQRFNHAQPQPSTSSTPVSRTTPDTLRTLEANWRERRRAKLEDITLQRAMGVESPARGTARKARAVDDEKRGALVPQQVAIRTIATARRPLEPVTTNLAPTSSDNGKPAPTALKTEPSTRSRRSIAEEDHATVTGNNTTSQGRTNRARKIVKLVRDARLSVQPVQGTVTMRDSGVSSSGKVHSEKKTSPRVKTCCSPATALTNVSSTPHLSSATAAPTKHPPNRPETSATPRRVSEIRRIAQHSPEPLTSPSKRSPRPRCSGSPSRPTEPQPITASPLPAREYSLSPTSSLVVYPYEQDWSADPLPTPSPGKRTKRRPILSAMTGMERMDMVDGGMTMRIKPSRSAEGTRYLDLREQGRWSSEDRRRWEVLGELVTRLKSRTRRATYDFPQGTVHIMCNDPPDVVFYTTIDGTAGAGRWEGEGGRWDGRYVCAVVRDDGYLVSVSRAGHVLAFKTHVEDLDALRTVDKGSTSAQDIPETKPDEPILSFPTHRQSQLKLDYTTAPRDIRTSENSNRA</sequence>
<keyword evidence="2" id="KW-1185">Reference proteome</keyword>
<comment type="caution">
    <text evidence="1">The sequence shown here is derived from an EMBL/GenBank/DDBJ whole genome shotgun (WGS) entry which is preliminary data.</text>
</comment>